<accession>A0AAN6MXP7</accession>
<feature type="region of interest" description="Disordered" evidence="1">
    <location>
        <begin position="297"/>
        <end position="353"/>
    </location>
</feature>
<feature type="transmembrane region" description="Helical" evidence="2">
    <location>
        <begin position="242"/>
        <end position="264"/>
    </location>
</feature>
<gene>
    <name evidence="4" type="ORF">QBC46DRAFT_367859</name>
</gene>
<sequence length="353" mass="36909">MATRLRHLAASLIVLFQFQSAACLPQNLHGVRQVVVAAPSPWVTVDPSGAAHTITPIVTTANGATSTISPPPDALLTTGTYTMSPSGRASTSVGLAPVATATGTANPTGAFLACTMYQGLDEPFCSPKRGSLLYPGYTYYITWSPSYFASPNTTIQWQSIFSTGEGVASDSMPASTGFYAWSIRSDFLTTRNTTSLNLTMQLAYQDPETSSPNDWIPLTGPTVFITTPPAGMGASGGASPNVIAIAVPVVVGVVVLLLAGVCVWSYRKNGRVPIVGGGLKRRSTGYGERQSRSERVAAAAAAAATDKKSAVGVGGVELTDRDSWGTPQQAQQGKGQGGGNVFREELRRQEQEA</sequence>
<evidence type="ECO:0000256" key="3">
    <source>
        <dbReference type="SAM" id="SignalP"/>
    </source>
</evidence>
<keyword evidence="3" id="KW-0732">Signal</keyword>
<evidence type="ECO:0000313" key="5">
    <source>
        <dbReference type="Proteomes" id="UP001303473"/>
    </source>
</evidence>
<evidence type="ECO:0000256" key="2">
    <source>
        <dbReference type="SAM" id="Phobius"/>
    </source>
</evidence>
<organism evidence="4 5">
    <name type="scientific">Diplogelasinospora grovesii</name>
    <dbReference type="NCBI Taxonomy" id="303347"/>
    <lineage>
        <taxon>Eukaryota</taxon>
        <taxon>Fungi</taxon>
        <taxon>Dikarya</taxon>
        <taxon>Ascomycota</taxon>
        <taxon>Pezizomycotina</taxon>
        <taxon>Sordariomycetes</taxon>
        <taxon>Sordariomycetidae</taxon>
        <taxon>Sordariales</taxon>
        <taxon>Diplogelasinosporaceae</taxon>
        <taxon>Diplogelasinospora</taxon>
    </lineage>
</organism>
<dbReference type="Pfam" id="PF14610">
    <property type="entry name" value="Psg1"/>
    <property type="match status" value="1"/>
</dbReference>
<feature type="compositionally biased region" description="Basic and acidic residues" evidence="1">
    <location>
        <begin position="342"/>
        <end position="353"/>
    </location>
</feature>
<feature type="signal peptide" evidence="3">
    <location>
        <begin position="1"/>
        <end position="23"/>
    </location>
</feature>
<evidence type="ECO:0000256" key="1">
    <source>
        <dbReference type="SAM" id="MobiDB-lite"/>
    </source>
</evidence>
<reference evidence="5" key="1">
    <citation type="journal article" date="2023" name="Mol. Phylogenet. Evol.">
        <title>Genome-scale phylogeny and comparative genomics of the fungal order Sordariales.</title>
        <authorList>
            <person name="Hensen N."/>
            <person name="Bonometti L."/>
            <person name="Westerberg I."/>
            <person name="Brannstrom I.O."/>
            <person name="Guillou S."/>
            <person name="Cros-Aarteil S."/>
            <person name="Calhoun S."/>
            <person name="Haridas S."/>
            <person name="Kuo A."/>
            <person name="Mondo S."/>
            <person name="Pangilinan J."/>
            <person name="Riley R."/>
            <person name="LaButti K."/>
            <person name="Andreopoulos B."/>
            <person name="Lipzen A."/>
            <person name="Chen C."/>
            <person name="Yan M."/>
            <person name="Daum C."/>
            <person name="Ng V."/>
            <person name="Clum A."/>
            <person name="Steindorff A."/>
            <person name="Ohm R.A."/>
            <person name="Martin F."/>
            <person name="Silar P."/>
            <person name="Natvig D.O."/>
            <person name="Lalanne C."/>
            <person name="Gautier V."/>
            <person name="Ament-Velasquez S.L."/>
            <person name="Kruys A."/>
            <person name="Hutchinson M.I."/>
            <person name="Powell A.J."/>
            <person name="Barry K."/>
            <person name="Miller A.N."/>
            <person name="Grigoriev I.V."/>
            <person name="Debuchy R."/>
            <person name="Gladieux P."/>
            <person name="Hiltunen Thoren M."/>
            <person name="Johannesson H."/>
        </authorList>
    </citation>
    <scope>NUCLEOTIDE SEQUENCE [LARGE SCALE GENOMIC DNA]</scope>
    <source>
        <strain evidence="5">CBS 340.73</strain>
    </source>
</reference>
<name>A0AAN6MXP7_9PEZI</name>
<keyword evidence="5" id="KW-1185">Reference proteome</keyword>
<dbReference type="AlphaFoldDB" id="A0AAN6MXP7"/>
<dbReference type="Proteomes" id="UP001303473">
    <property type="component" value="Unassembled WGS sequence"/>
</dbReference>
<keyword evidence="2" id="KW-1133">Transmembrane helix</keyword>
<comment type="caution">
    <text evidence="4">The sequence shown here is derived from an EMBL/GenBank/DDBJ whole genome shotgun (WGS) entry which is preliminary data.</text>
</comment>
<feature type="chain" id="PRO_5042925419" evidence="3">
    <location>
        <begin position="24"/>
        <end position="353"/>
    </location>
</feature>
<keyword evidence="2" id="KW-0812">Transmembrane</keyword>
<keyword evidence="2" id="KW-0472">Membrane</keyword>
<proteinExistence type="predicted"/>
<evidence type="ECO:0000313" key="4">
    <source>
        <dbReference type="EMBL" id="KAK3934995.1"/>
    </source>
</evidence>
<dbReference type="InterPro" id="IPR028000">
    <property type="entry name" value="Pma1"/>
</dbReference>
<dbReference type="EMBL" id="MU853947">
    <property type="protein sequence ID" value="KAK3934995.1"/>
    <property type="molecule type" value="Genomic_DNA"/>
</dbReference>
<protein>
    <submittedName>
        <fullName evidence="4">Uncharacterized protein</fullName>
    </submittedName>
</protein>